<proteinExistence type="predicted"/>
<accession>A0ABQ2KQV3</accession>
<keyword evidence="3" id="KW-1185">Reference proteome</keyword>
<organism evidence="2 3">
    <name type="scientific">Agrococcus terreus</name>
    <dbReference type="NCBI Taxonomy" id="574649"/>
    <lineage>
        <taxon>Bacteria</taxon>
        <taxon>Bacillati</taxon>
        <taxon>Actinomycetota</taxon>
        <taxon>Actinomycetes</taxon>
        <taxon>Micrococcales</taxon>
        <taxon>Microbacteriaceae</taxon>
        <taxon>Agrococcus</taxon>
    </lineage>
</organism>
<evidence type="ECO:0000313" key="2">
    <source>
        <dbReference type="EMBL" id="GGN89818.1"/>
    </source>
</evidence>
<dbReference type="Gene3D" id="3.10.180.10">
    <property type="entry name" value="2,3-Dihydroxybiphenyl 1,2-Dioxygenase, domain 1"/>
    <property type="match status" value="1"/>
</dbReference>
<dbReference type="SUPFAM" id="SSF54593">
    <property type="entry name" value="Glyoxalase/Bleomycin resistance protein/Dihydroxybiphenyl dioxygenase"/>
    <property type="match status" value="1"/>
</dbReference>
<reference evidence="3" key="1">
    <citation type="journal article" date="2019" name="Int. J. Syst. Evol. Microbiol.">
        <title>The Global Catalogue of Microorganisms (GCM) 10K type strain sequencing project: providing services to taxonomists for standard genome sequencing and annotation.</title>
        <authorList>
            <consortium name="The Broad Institute Genomics Platform"/>
            <consortium name="The Broad Institute Genome Sequencing Center for Infectious Disease"/>
            <person name="Wu L."/>
            <person name="Ma J."/>
        </authorList>
    </citation>
    <scope>NUCLEOTIDE SEQUENCE [LARGE SCALE GENOMIC DNA]</scope>
    <source>
        <strain evidence="3">CGMCC 1.6960</strain>
    </source>
</reference>
<dbReference type="Pfam" id="PF00903">
    <property type="entry name" value="Glyoxalase"/>
    <property type="match status" value="1"/>
</dbReference>
<sequence>MVAPDDEEPTMATSTIHLNFRGDARAALDHYRDVFGGEVAAFTYGQAQDPRNPDTEQIVFGELRGARGVHVMAYDVPPSMPFERGTNAMFVSVRSADAEEIAGYWGRLASSGEVVVELGPSGWSPLYGMVADRFGIVWVLDVVSGA</sequence>
<dbReference type="InterPro" id="IPR028973">
    <property type="entry name" value="PhnB-like"/>
</dbReference>
<gene>
    <name evidence="2" type="ORF">GCM10010968_26880</name>
</gene>
<dbReference type="PANTHER" id="PTHR33990">
    <property type="entry name" value="PROTEIN YJDN-RELATED"/>
    <property type="match status" value="1"/>
</dbReference>
<dbReference type="EMBL" id="BMLM01000002">
    <property type="protein sequence ID" value="GGN89818.1"/>
    <property type="molecule type" value="Genomic_DNA"/>
</dbReference>
<comment type="caution">
    <text evidence="2">The sequence shown here is derived from an EMBL/GenBank/DDBJ whole genome shotgun (WGS) entry which is preliminary data.</text>
</comment>
<dbReference type="InterPro" id="IPR004360">
    <property type="entry name" value="Glyas_Fos-R_dOase_dom"/>
</dbReference>
<dbReference type="Proteomes" id="UP000626982">
    <property type="component" value="Unassembled WGS sequence"/>
</dbReference>
<dbReference type="CDD" id="cd06588">
    <property type="entry name" value="PhnB_like"/>
    <property type="match status" value="1"/>
</dbReference>
<evidence type="ECO:0000259" key="1">
    <source>
        <dbReference type="Pfam" id="PF00903"/>
    </source>
</evidence>
<dbReference type="PANTHER" id="PTHR33990:SF1">
    <property type="entry name" value="PROTEIN YJDN"/>
    <property type="match status" value="1"/>
</dbReference>
<evidence type="ECO:0000313" key="3">
    <source>
        <dbReference type="Proteomes" id="UP000626982"/>
    </source>
</evidence>
<feature type="domain" description="Glyoxalase/fosfomycin resistance/dioxygenase" evidence="1">
    <location>
        <begin position="20"/>
        <end position="139"/>
    </location>
</feature>
<dbReference type="InterPro" id="IPR029068">
    <property type="entry name" value="Glyas_Bleomycin-R_OHBP_Dase"/>
</dbReference>
<name>A0ABQ2KQV3_9MICO</name>
<protein>
    <submittedName>
        <fullName evidence="2">VOC family protein</fullName>
    </submittedName>
</protein>